<sequence>MPKKSTTESRPYISLAYILDDLGDETGPLPKSTFADWLVKGRAPHGIKLPNGQWRFNREDYRAWKEALPHSKGATCRT</sequence>
<reference evidence="1" key="1">
    <citation type="submission" date="2023-03" db="EMBL/GenBank/DDBJ databases">
        <title>Actinorhabdospora filicis NBRC 111898.</title>
        <authorList>
            <person name="Ichikawa N."/>
            <person name="Sato H."/>
            <person name="Tonouchi N."/>
        </authorList>
    </citation>
    <scope>NUCLEOTIDE SEQUENCE</scope>
    <source>
        <strain evidence="1">NBRC 111898</strain>
    </source>
</reference>
<dbReference type="Proteomes" id="UP001165079">
    <property type="component" value="Unassembled WGS sequence"/>
</dbReference>
<evidence type="ECO:0008006" key="3">
    <source>
        <dbReference type="Google" id="ProtNLM"/>
    </source>
</evidence>
<dbReference type="EMBL" id="BSTX01000005">
    <property type="protein sequence ID" value="GLZ81380.1"/>
    <property type="molecule type" value="Genomic_DNA"/>
</dbReference>
<organism evidence="1 2">
    <name type="scientific">Actinorhabdospora filicis</name>
    <dbReference type="NCBI Taxonomy" id="1785913"/>
    <lineage>
        <taxon>Bacteria</taxon>
        <taxon>Bacillati</taxon>
        <taxon>Actinomycetota</taxon>
        <taxon>Actinomycetes</taxon>
        <taxon>Micromonosporales</taxon>
        <taxon>Micromonosporaceae</taxon>
        <taxon>Actinorhabdospora</taxon>
    </lineage>
</organism>
<protein>
    <recommendedName>
        <fullName evidence="3">Helix-turn-helix domain-containing protein</fullName>
    </recommendedName>
</protein>
<dbReference type="AlphaFoldDB" id="A0A9W6WE03"/>
<evidence type="ECO:0000313" key="1">
    <source>
        <dbReference type="EMBL" id="GLZ81380.1"/>
    </source>
</evidence>
<evidence type="ECO:0000313" key="2">
    <source>
        <dbReference type="Proteomes" id="UP001165079"/>
    </source>
</evidence>
<keyword evidence="2" id="KW-1185">Reference proteome</keyword>
<proteinExistence type="predicted"/>
<accession>A0A9W6WE03</accession>
<comment type="caution">
    <text evidence="1">The sequence shown here is derived from an EMBL/GenBank/DDBJ whole genome shotgun (WGS) entry which is preliminary data.</text>
</comment>
<gene>
    <name evidence="1" type="ORF">Afil01_61870</name>
</gene>
<name>A0A9W6WE03_9ACTN</name>